<sequence>MKRPKDTPIGGSLFINDLVSTGVEFQQEVSRIPTNDSATRLTLQVLSDELLVEQGLDPFGEEDDMLSVMMWDEEI</sequence>
<name>A0A2M7X3H8_UNCKA</name>
<accession>A0A2M7X3H8</accession>
<evidence type="ECO:0000313" key="1">
    <source>
        <dbReference type="EMBL" id="PJA40700.1"/>
    </source>
</evidence>
<reference evidence="2" key="1">
    <citation type="submission" date="2017-09" db="EMBL/GenBank/DDBJ databases">
        <title>Depth-based differentiation of microbial function through sediment-hosted aquifers and enrichment of novel symbionts in the deep terrestrial subsurface.</title>
        <authorList>
            <person name="Probst A.J."/>
            <person name="Ladd B."/>
            <person name="Jarett J.K."/>
            <person name="Geller-Mcgrath D.E."/>
            <person name="Sieber C.M.K."/>
            <person name="Emerson J.B."/>
            <person name="Anantharaman K."/>
            <person name="Thomas B.C."/>
            <person name="Malmstrom R."/>
            <person name="Stieglmeier M."/>
            <person name="Klingl A."/>
            <person name="Woyke T."/>
            <person name="Ryan C.M."/>
            <person name="Banfield J.F."/>
        </authorList>
    </citation>
    <scope>NUCLEOTIDE SEQUENCE [LARGE SCALE GENOMIC DNA]</scope>
</reference>
<gene>
    <name evidence="1" type="ORF">CO179_01560</name>
</gene>
<dbReference type="AlphaFoldDB" id="A0A2M7X3H8"/>
<dbReference type="Proteomes" id="UP000231195">
    <property type="component" value="Unassembled WGS sequence"/>
</dbReference>
<proteinExistence type="predicted"/>
<dbReference type="EMBL" id="PFWZ01000065">
    <property type="protein sequence ID" value="PJA40700.1"/>
    <property type="molecule type" value="Genomic_DNA"/>
</dbReference>
<protein>
    <submittedName>
        <fullName evidence="1">Uncharacterized protein</fullName>
    </submittedName>
</protein>
<evidence type="ECO:0000313" key="2">
    <source>
        <dbReference type="Proteomes" id="UP000231195"/>
    </source>
</evidence>
<organism evidence="1 2">
    <name type="scientific">candidate division WWE3 bacterium CG_4_9_14_3_um_filter_39_7</name>
    <dbReference type="NCBI Taxonomy" id="1975080"/>
    <lineage>
        <taxon>Bacteria</taxon>
        <taxon>Katanobacteria</taxon>
    </lineage>
</organism>
<comment type="caution">
    <text evidence="1">The sequence shown here is derived from an EMBL/GenBank/DDBJ whole genome shotgun (WGS) entry which is preliminary data.</text>
</comment>